<dbReference type="EMBL" id="CAJVPK010000981">
    <property type="protein sequence ID" value="CAG8563472.1"/>
    <property type="molecule type" value="Genomic_DNA"/>
</dbReference>
<reference evidence="1" key="1">
    <citation type="submission" date="2021-06" db="EMBL/GenBank/DDBJ databases">
        <authorList>
            <person name="Kallberg Y."/>
            <person name="Tangrot J."/>
            <person name="Rosling A."/>
        </authorList>
    </citation>
    <scope>NUCLEOTIDE SEQUENCE</scope>
    <source>
        <strain evidence="1">AZ414A</strain>
    </source>
</reference>
<accession>A0A9N9BGW3</accession>
<sequence>FISDLRFSQSVQENLKYSRQNDFKIPDISSDSEVSLEPEADVPRINY</sequence>
<keyword evidence="2" id="KW-1185">Reference proteome</keyword>
<evidence type="ECO:0000313" key="1">
    <source>
        <dbReference type="EMBL" id="CAG8563472.1"/>
    </source>
</evidence>
<feature type="non-terminal residue" evidence="1">
    <location>
        <position position="47"/>
    </location>
</feature>
<gene>
    <name evidence="1" type="ORF">DEBURN_LOCUS7707</name>
</gene>
<evidence type="ECO:0000313" key="2">
    <source>
        <dbReference type="Proteomes" id="UP000789706"/>
    </source>
</evidence>
<protein>
    <submittedName>
        <fullName evidence="1">1127_t:CDS:1</fullName>
    </submittedName>
</protein>
<comment type="caution">
    <text evidence="1">The sequence shown here is derived from an EMBL/GenBank/DDBJ whole genome shotgun (WGS) entry which is preliminary data.</text>
</comment>
<dbReference type="AlphaFoldDB" id="A0A9N9BGW3"/>
<dbReference type="Proteomes" id="UP000789706">
    <property type="component" value="Unassembled WGS sequence"/>
</dbReference>
<name>A0A9N9BGW3_9GLOM</name>
<proteinExistence type="predicted"/>
<organism evidence="1 2">
    <name type="scientific">Diversispora eburnea</name>
    <dbReference type="NCBI Taxonomy" id="1213867"/>
    <lineage>
        <taxon>Eukaryota</taxon>
        <taxon>Fungi</taxon>
        <taxon>Fungi incertae sedis</taxon>
        <taxon>Mucoromycota</taxon>
        <taxon>Glomeromycotina</taxon>
        <taxon>Glomeromycetes</taxon>
        <taxon>Diversisporales</taxon>
        <taxon>Diversisporaceae</taxon>
        <taxon>Diversispora</taxon>
    </lineage>
</organism>